<organism evidence="2 3">
    <name type="scientific">Gossypium raimondii</name>
    <name type="common">Peruvian cotton</name>
    <name type="synonym">Gossypium klotzschianum subsp. raimondii</name>
    <dbReference type="NCBI Taxonomy" id="29730"/>
    <lineage>
        <taxon>Eukaryota</taxon>
        <taxon>Viridiplantae</taxon>
        <taxon>Streptophyta</taxon>
        <taxon>Embryophyta</taxon>
        <taxon>Tracheophyta</taxon>
        <taxon>Spermatophyta</taxon>
        <taxon>Magnoliopsida</taxon>
        <taxon>eudicotyledons</taxon>
        <taxon>Gunneridae</taxon>
        <taxon>Pentapetalae</taxon>
        <taxon>rosids</taxon>
        <taxon>malvids</taxon>
        <taxon>Malvales</taxon>
        <taxon>Malvaceae</taxon>
        <taxon>Malvoideae</taxon>
        <taxon>Gossypium</taxon>
    </lineage>
</organism>
<evidence type="ECO:0000313" key="3">
    <source>
        <dbReference type="Proteomes" id="UP000593578"/>
    </source>
</evidence>
<accession>A0A7J8Q8T8</accession>
<dbReference type="AlphaFoldDB" id="A0A7J8Q8T8"/>
<proteinExistence type="predicted"/>
<reference evidence="2 3" key="1">
    <citation type="journal article" date="2019" name="Genome Biol. Evol.">
        <title>Insights into the evolution of the New World diploid cottons (Gossypium, subgenus Houzingenia) based on genome sequencing.</title>
        <authorList>
            <person name="Grover C.E."/>
            <person name="Arick M.A. 2nd"/>
            <person name="Thrash A."/>
            <person name="Conover J.L."/>
            <person name="Sanders W.S."/>
            <person name="Peterson D.G."/>
            <person name="Frelichowski J.E."/>
            <person name="Scheffler J.A."/>
            <person name="Scheffler B.E."/>
            <person name="Wendel J.F."/>
        </authorList>
    </citation>
    <scope>NUCLEOTIDE SEQUENCE [LARGE SCALE GENOMIC DNA]</scope>
    <source>
        <strain evidence="2">8</strain>
        <tissue evidence="2">Leaf</tissue>
    </source>
</reference>
<gene>
    <name evidence="2" type="ORF">Gorai_007355</name>
</gene>
<dbReference type="Proteomes" id="UP000593578">
    <property type="component" value="Unassembled WGS sequence"/>
</dbReference>
<comment type="caution">
    <text evidence="2">The sequence shown here is derived from an EMBL/GenBank/DDBJ whole genome shotgun (WGS) entry which is preliminary data.</text>
</comment>
<protein>
    <recommendedName>
        <fullName evidence="4">DUF4283 domain-containing protein</fullName>
    </recommendedName>
</protein>
<dbReference type="EMBL" id="JABEZZ010000010">
    <property type="protein sequence ID" value="MBA0597552.1"/>
    <property type="molecule type" value="Genomic_DNA"/>
</dbReference>
<feature type="region of interest" description="Disordered" evidence="1">
    <location>
        <begin position="93"/>
        <end position="121"/>
    </location>
</feature>
<evidence type="ECO:0008006" key="4">
    <source>
        <dbReference type="Google" id="ProtNLM"/>
    </source>
</evidence>
<evidence type="ECO:0000313" key="2">
    <source>
        <dbReference type="EMBL" id="MBA0597552.1"/>
    </source>
</evidence>
<evidence type="ECO:0000256" key="1">
    <source>
        <dbReference type="SAM" id="MobiDB-lite"/>
    </source>
</evidence>
<name>A0A7J8Q8T8_GOSRA</name>
<sequence length="164" mass="19147">MDSIVHFPSMRNLLANLWHPIEGIFITEIEDKRILFKFYNKEVAFGWDISLRSPPQRVTTTTSKWLQEEPVEAGNSRMDWEENRRVRLHENPYVQGHKGGKSNSYSEERSFGLVDGRKRQRVHRLRNPNQRNLSSKNIKTNCELSVAAISRLTGHNENLKLECS</sequence>